<dbReference type="EMBL" id="CP149822">
    <property type="protein sequence ID" value="WZN42400.1"/>
    <property type="molecule type" value="Genomic_DNA"/>
</dbReference>
<dbReference type="RefSeq" id="WP_341837234.1">
    <property type="nucleotide sequence ID" value="NZ_CP149822.1"/>
</dbReference>
<evidence type="ECO:0000256" key="1">
    <source>
        <dbReference type="SAM" id="SignalP"/>
    </source>
</evidence>
<keyword evidence="3" id="KW-1185">Reference proteome</keyword>
<evidence type="ECO:0000313" key="2">
    <source>
        <dbReference type="EMBL" id="WZN42400.1"/>
    </source>
</evidence>
<name>A0ABZ2YS87_9BACT</name>
<reference evidence="3" key="1">
    <citation type="submission" date="2024-03" db="EMBL/GenBank/DDBJ databases">
        <title>Chitinophaga horti sp. nov., isolated from garden soil.</title>
        <authorList>
            <person name="Lee D.S."/>
            <person name="Han D.M."/>
            <person name="Baek J.H."/>
            <person name="Choi D.G."/>
            <person name="Jeon J.H."/>
            <person name="Jeon C.O."/>
        </authorList>
    </citation>
    <scope>NUCLEOTIDE SEQUENCE [LARGE SCALE GENOMIC DNA]</scope>
    <source>
        <strain evidence="3">GPA1</strain>
    </source>
</reference>
<accession>A0ABZ2YS87</accession>
<feature type="signal peptide" evidence="1">
    <location>
        <begin position="1"/>
        <end position="21"/>
    </location>
</feature>
<sequence>MRKPILLLLAICFFAAGSASARHFDQSVTETATGVVNVATTSAKIMKVLTPSLGLTKMQQPTVLKLVSTYLLARNNLNPLKSSNSSGYSSKFGILSNGKPSATNTAAVQWILFS</sequence>
<dbReference type="Proteomes" id="UP001485459">
    <property type="component" value="Chromosome"/>
</dbReference>
<organism evidence="2 3">
    <name type="scientific">Chitinophaga pollutisoli</name>
    <dbReference type="NCBI Taxonomy" id="3133966"/>
    <lineage>
        <taxon>Bacteria</taxon>
        <taxon>Pseudomonadati</taxon>
        <taxon>Bacteroidota</taxon>
        <taxon>Chitinophagia</taxon>
        <taxon>Chitinophagales</taxon>
        <taxon>Chitinophagaceae</taxon>
        <taxon>Chitinophaga</taxon>
    </lineage>
</organism>
<protein>
    <submittedName>
        <fullName evidence="2">Uncharacterized protein</fullName>
    </submittedName>
</protein>
<feature type="chain" id="PRO_5046724609" evidence="1">
    <location>
        <begin position="22"/>
        <end position="114"/>
    </location>
</feature>
<keyword evidence="1" id="KW-0732">Signal</keyword>
<proteinExistence type="predicted"/>
<gene>
    <name evidence="2" type="ORF">WJU16_05055</name>
</gene>
<evidence type="ECO:0000313" key="3">
    <source>
        <dbReference type="Proteomes" id="UP001485459"/>
    </source>
</evidence>